<proteinExistence type="predicted"/>
<dbReference type="SMART" id="SM00382">
    <property type="entry name" value="AAA"/>
    <property type="match status" value="1"/>
</dbReference>
<keyword evidence="5" id="KW-0804">Transcription</keyword>
<dbReference type="Gene3D" id="1.10.8.60">
    <property type="match status" value="1"/>
</dbReference>
<dbReference type="Proteomes" id="UP000014900">
    <property type="component" value="Chromosome"/>
</dbReference>
<dbReference type="Gene3D" id="3.40.50.300">
    <property type="entry name" value="P-loop containing nucleotide triphosphate hydrolases"/>
    <property type="match status" value="1"/>
</dbReference>
<dbReference type="EMBL" id="CP006566">
    <property type="protein sequence ID" value="AGP44497.1"/>
    <property type="molecule type" value="Genomic_DNA"/>
</dbReference>
<dbReference type="PANTHER" id="PTHR32071">
    <property type="entry name" value="TRANSCRIPTIONAL REGULATORY PROTEIN"/>
    <property type="match status" value="1"/>
</dbReference>
<organism evidence="8 9">
    <name type="scientific">Serratia plymuthica S13</name>
    <dbReference type="NCBI Taxonomy" id="1348660"/>
    <lineage>
        <taxon>Bacteria</taxon>
        <taxon>Pseudomonadati</taxon>
        <taxon>Pseudomonadota</taxon>
        <taxon>Gammaproteobacteria</taxon>
        <taxon>Enterobacterales</taxon>
        <taxon>Yersiniaceae</taxon>
        <taxon>Serratia</taxon>
    </lineage>
</organism>
<feature type="region of interest" description="Disordered" evidence="6">
    <location>
        <begin position="24"/>
        <end position="47"/>
    </location>
</feature>
<evidence type="ECO:0000313" key="9">
    <source>
        <dbReference type="Proteomes" id="UP000014900"/>
    </source>
</evidence>
<sequence length="614" mass="67769">MIQKCNTFAREKVMLHKERTAVTGFASDHESRPLPSPLSESWQRSQHYGLSRADDHVPFVRPAVLNEVRGQNGWVAQLAQPLIARLGGEINRQPSIIVVSDASGLVLETCGNTHFLRKASRIALAPGNQWGEQERGTNAIGTALALGGLCEVSGDEHFLNQNAGLYCSAAPIFRPDGQIGGVLDISTPVQRPYGDARSLILQAVRHIEHQWVKSTVTDQHWTLSLHSDAHTLGTAHELILVFRDDVLTAANRLAMQEFNLSPASFGALDFATLFPELSRQTLDAPCQTRAANRRRYYSLLEMPERHSHVVRPFVQPFDRDGADKQKALRILNAGLALCITGETGCGKEHFSRRLFQESKWREGNFVAINCAALPENLIESELFGYAPGAFTGANPKGYAGKIREADGGVLFLDEIGDMPLSLQTRLLRVLQEKTVTPLGSRHACSVDFTLICATNRNLNTLVAAGEFREDLLYRIQEFSLCISPLRQRAHVDRFILSLWHELGADKRGIRLAPDALAALARYSWPGNVRQLLSTLKVLLALADDDNLIDLEDLPEQFNALPPLCAEADAVSQAEPEVFAAIRNANGNISQAAKSLGVSRSTLYRKMEKKRLNAD</sequence>
<dbReference type="InterPro" id="IPR029016">
    <property type="entry name" value="GAF-like_dom_sf"/>
</dbReference>
<dbReference type="InterPro" id="IPR009057">
    <property type="entry name" value="Homeodomain-like_sf"/>
</dbReference>
<reference evidence="8 9" key="1">
    <citation type="journal article" date="2013" name="Genome Announc.">
        <title>Genome Sequence of Serratia plymuthica Strain S13, an Endophyte with Germination- and Plant-Growth-Promoting Activity from the Flower of Styrian Oil Pumpkin.</title>
        <authorList>
            <person name="Muller H."/>
            <person name="Furnkranz M."/>
            <person name="Grube M."/>
            <person name="Berg G."/>
        </authorList>
    </citation>
    <scope>NUCLEOTIDE SEQUENCE [LARGE SCALE GENOMIC DNA]</scope>
    <source>
        <strain evidence="8">S13</strain>
    </source>
</reference>
<keyword evidence="1" id="KW-0547">Nucleotide-binding</keyword>
<dbReference type="HOGENOM" id="CLU_000445_8_12_6"/>
<keyword evidence="2" id="KW-0067">ATP-binding</keyword>
<dbReference type="KEGG" id="sry:M621_12330"/>
<accession>S4YGC5</accession>
<dbReference type="InterPro" id="IPR002078">
    <property type="entry name" value="Sigma_54_int"/>
</dbReference>
<dbReference type="PRINTS" id="PR01590">
    <property type="entry name" value="HTHFIS"/>
</dbReference>
<dbReference type="SUPFAM" id="SSF55781">
    <property type="entry name" value="GAF domain-like"/>
    <property type="match status" value="1"/>
</dbReference>
<evidence type="ECO:0000256" key="2">
    <source>
        <dbReference type="ARBA" id="ARBA00022840"/>
    </source>
</evidence>
<dbReference type="GO" id="GO:0043565">
    <property type="term" value="F:sequence-specific DNA binding"/>
    <property type="evidence" value="ECO:0007669"/>
    <property type="project" value="InterPro"/>
</dbReference>
<name>S4YGC5_SERPL</name>
<gene>
    <name evidence="8" type="ORF">M621_12330</name>
</gene>
<dbReference type="SUPFAM" id="SSF46689">
    <property type="entry name" value="Homeodomain-like"/>
    <property type="match status" value="1"/>
</dbReference>
<dbReference type="SUPFAM" id="SSF52540">
    <property type="entry name" value="P-loop containing nucleoside triphosphate hydrolases"/>
    <property type="match status" value="1"/>
</dbReference>
<dbReference type="InterPro" id="IPR027417">
    <property type="entry name" value="P-loop_NTPase"/>
</dbReference>
<evidence type="ECO:0000259" key="7">
    <source>
        <dbReference type="PROSITE" id="PS50045"/>
    </source>
</evidence>
<feature type="domain" description="Sigma-54 factor interaction" evidence="7">
    <location>
        <begin position="325"/>
        <end position="540"/>
    </location>
</feature>
<dbReference type="PANTHER" id="PTHR32071:SF77">
    <property type="entry name" value="TRANSCRIPTIONAL REGULATORY PROTEIN"/>
    <property type="match status" value="1"/>
</dbReference>
<dbReference type="AlphaFoldDB" id="S4YGC5"/>
<dbReference type="eggNOG" id="COG3284">
    <property type="taxonomic scope" value="Bacteria"/>
</dbReference>
<evidence type="ECO:0000256" key="1">
    <source>
        <dbReference type="ARBA" id="ARBA00022741"/>
    </source>
</evidence>
<dbReference type="InterPro" id="IPR058031">
    <property type="entry name" value="AAA_lid_NorR"/>
</dbReference>
<dbReference type="Gene3D" id="3.30.450.40">
    <property type="match status" value="1"/>
</dbReference>
<dbReference type="GO" id="GO:0006355">
    <property type="term" value="P:regulation of DNA-templated transcription"/>
    <property type="evidence" value="ECO:0007669"/>
    <property type="project" value="InterPro"/>
</dbReference>
<dbReference type="Pfam" id="PF25601">
    <property type="entry name" value="AAA_lid_14"/>
    <property type="match status" value="1"/>
</dbReference>
<keyword evidence="3" id="KW-0805">Transcription regulation</keyword>
<dbReference type="GO" id="GO:0005524">
    <property type="term" value="F:ATP binding"/>
    <property type="evidence" value="ECO:0007669"/>
    <property type="project" value="UniProtKB-KW"/>
</dbReference>
<dbReference type="CDD" id="cd00009">
    <property type="entry name" value="AAA"/>
    <property type="match status" value="1"/>
</dbReference>
<evidence type="ECO:0000256" key="4">
    <source>
        <dbReference type="ARBA" id="ARBA00023125"/>
    </source>
</evidence>
<dbReference type="Gene3D" id="1.10.10.60">
    <property type="entry name" value="Homeodomain-like"/>
    <property type="match status" value="1"/>
</dbReference>
<dbReference type="Pfam" id="PF00158">
    <property type="entry name" value="Sigma54_activat"/>
    <property type="match status" value="1"/>
</dbReference>
<evidence type="ECO:0000256" key="3">
    <source>
        <dbReference type="ARBA" id="ARBA00023015"/>
    </source>
</evidence>
<dbReference type="FunFam" id="3.40.50.300:FF:000006">
    <property type="entry name" value="DNA-binding transcriptional regulator NtrC"/>
    <property type="match status" value="1"/>
</dbReference>
<evidence type="ECO:0000313" key="8">
    <source>
        <dbReference type="EMBL" id="AGP44497.1"/>
    </source>
</evidence>
<dbReference type="PROSITE" id="PS50045">
    <property type="entry name" value="SIGMA54_INTERACT_4"/>
    <property type="match status" value="1"/>
</dbReference>
<dbReference type="PATRIC" id="fig|1348660.3.peg.2411"/>
<dbReference type="InterPro" id="IPR002197">
    <property type="entry name" value="HTH_Fis"/>
</dbReference>
<evidence type="ECO:0000256" key="6">
    <source>
        <dbReference type="SAM" id="MobiDB-lite"/>
    </source>
</evidence>
<keyword evidence="4" id="KW-0238">DNA-binding</keyword>
<dbReference type="InterPro" id="IPR003593">
    <property type="entry name" value="AAA+_ATPase"/>
</dbReference>
<protein>
    <submittedName>
        <fullName evidence="8">ATPase AAA</fullName>
    </submittedName>
</protein>
<evidence type="ECO:0000256" key="5">
    <source>
        <dbReference type="ARBA" id="ARBA00023163"/>
    </source>
</evidence>
<dbReference type="Pfam" id="PF02954">
    <property type="entry name" value="HTH_8"/>
    <property type="match status" value="1"/>
</dbReference>